<dbReference type="RefSeq" id="WP_171202508.1">
    <property type="nucleotide sequence ID" value="NZ_BAAANP010000001.1"/>
</dbReference>
<comment type="caution">
    <text evidence="2">The sequence shown here is derived from an EMBL/GenBank/DDBJ whole genome shotgun (WGS) entry which is preliminary data.</text>
</comment>
<proteinExistence type="predicted"/>
<dbReference type="Pfam" id="PF11349">
    <property type="entry name" value="DUF3151"/>
    <property type="match status" value="1"/>
</dbReference>
<keyword evidence="3" id="KW-1185">Reference proteome</keyword>
<dbReference type="PIRSF" id="PIRSF017349">
    <property type="entry name" value="UCP017349"/>
    <property type="match status" value="1"/>
</dbReference>
<evidence type="ECO:0000256" key="1">
    <source>
        <dbReference type="SAM" id="MobiDB-lite"/>
    </source>
</evidence>
<accession>A0A849BHP5</accession>
<sequence length="149" mass="15291">MSAPTPPARGSRDLLGGPPATLLPDDLEAPAARALEQGQDAAEVAARTPAASLPWAVLAEDALADGEVVQAYAYARTGYHRGLDALRRAGWRGAGPVPYAHEPNRGFLRALAALARAAAAVGEGDEADRCAGFLADCDAQAPVELLPQG</sequence>
<dbReference type="AlphaFoldDB" id="A0A849BHP5"/>
<gene>
    <name evidence="2" type="ORF">HLB09_06080</name>
</gene>
<feature type="region of interest" description="Disordered" evidence="1">
    <location>
        <begin position="1"/>
        <end position="25"/>
    </location>
</feature>
<reference evidence="2 3" key="1">
    <citation type="submission" date="2020-05" db="EMBL/GenBank/DDBJ databases">
        <title>MicrobeNet Type strains.</title>
        <authorList>
            <person name="Nicholson A.C."/>
        </authorList>
    </citation>
    <scope>NUCLEOTIDE SEQUENCE [LARGE SCALE GENOMIC DNA]</scope>
    <source>
        <strain evidence="2 3">JCM 14547</strain>
    </source>
</reference>
<name>A0A849BHP5_9ACTN</name>
<protein>
    <submittedName>
        <fullName evidence="2">DUF3151 domain-containing protein</fullName>
    </submittedName>
</protein>
<dbReference type="Proteomes" id="UP000555552">
    <property type="component" value="Unassembled WGS sequence"/>
</dbReference>
<dbReference type="EMBL" id="JABEMA010000059">
    <property type="protein sequence ID" value="NNH22670.1"/>
    <property type="molecule type" value="Genomic_DNA"/>
</dbReference>
<evidence type="ECO:0000313" key="3">
    <source>
        <dbReference type="Proteomes" id="UP000555552"/>
    </source>
</evidence>
<dbReference type="InterPro" id="IPR014487">
    <property type="entry name" value="DUF3151"/>
</dbReference>
<organism evidence="2 3">
    <name type="scientific">Pseudokineococcus marinus</name>
    <dbReference type="NCBI Taxonomy" id="351215"/>
    <lineage>
        <taxon>Bacteria</taxon>
        <taxon>Bacillati</taxon>
        <taxon>Actinomycetota</taxon>
        <taxon>Actinomycetes</taxon>
        <taxon>Kineosporiales</taxon>
        <taxon>Kineosporiaceae</taxon>
        <taxon>Pseudokineococcus</taxon>
    </lineage>
</organism>
<evidence type="ECO:0000313" key="2">
    <source>
        <dbReference type="EMBL" id="NNH22670.1"/>
    </source>
</evidence>